<protein>
    <submittedName>
        <fullName evidence="2">Trypsin-like peptidase domain-containing protein</fullName>
    </submittedName>
</protein>
<keyword evidence="3" id="KW-1185">Reference proteome</keyword>
<feature type="chain" id="PRO_5022070418" evidence="1">
    <location>
        <begin position="18"/>
        <end position="653"/>
    </location>
</feature>
<proteinExistence type="predicted"/>
<evidence type="ECO:0000256" key="1">
    <source>
        <dbReference type="SAM" id="SignalP"/>
    </source>
</evidence>
<comment type="caution">
    <text evidence="2">The sequence shown here is derived from an EMBL/GenBank/DDBJ whole genome shotgun (WGS) entry which is preliminary data.</text>
</comment>
<dbReference type="PANTHER" id="PTHR43019:SF23">
    <property type="entry name" value="PROTEASE DO-LIKE 5, CHLOROPLASTIC"/>
    <property type="match status" value="1"/>
</dbReference>
<gene>
    <name evidence="2" type="ORF">FPL22_00735</name>
</gene>
<dbReference type="Proteomes" id="UP000315648">
    <property type="component" value="Unassembled WGS sequence"/>
</dbReference>
<dbReference type="InterPro" id="IPR043504">
    <property type="entry name" value="Peptidase_S1_PA_chymotrypsin"/>
</dbReference>
<dbReference type="SUPFAM" id="SSF50494">
    <property type="entry name" value="Trypsin-like serine proteases"/>
    <property type="match status" value="1"/>
</dbReference>
<feature type="signal peptide" evidence="1">
    <location>
        <begin position="1"/>
        <end position="17"/>
    </location>
</feature>
<organism evidence="2 3">
    <name type="scientific">Rariglobus hedericola</name>
    <dbReference type="NCBI Taxonomy" id="2597822"/>
    <lineage>
        <taxon>Bacteria</taxon>
        <taxon>Pseudomonadati</taxon>
        <taxon>Verrucomicrobiota</taxon>
        <taxon>Opitutia</taxon>
        <taxon>Opitutales</taxon>
        <taxon>Opitutaceae</taxon>
        <taxon>Rariglobus</taxon>
    </lineage>
</organism>
<name>A0A556QMJ2_9BACT</name>
<reference evidence="2 3" key="1">
    <citation type="submission" date="2019-07" db="EMBL/GenBank/DDBJ databases">
        <title>Description of 53C-WASEF.</title>
        <authorList>
            <person name="Pitt A."/>
            <person name="Hahn M.W."/>
        </authorList>
    </citation>
    <scope>NUCLEOTIDE SEQUENCE [LARGE SCALE GENOMIC DNA]</scope>
    <source>
        <strain evidence="2 3">53C-WASEF</strain>
    </source>
</reference>
<accession>A0A556QMJ2</accession>
<dbReference type="AlphaFoldDB" id="A0A556QMJ2"/>
<dbReference type="Gene3D" id="2.40.10.10">
    <property type="entry name" value="Trypsin-like serine proteases"/>
    <property type="match status" value="2"/>
</dbReference>
<dbReference type="EMBL" id="VMBG01000001">
    <property type="protein sequence ID" value="TSJ77866.1"/>
    <property type="molecule type" value="Genomic_DNA"/>
</dbReference>
<dbReference type="Pfam" id="PF13365">
    <property type="entry name" value="Trypsin_2"/>
    <property type="match status" value="1"/>
</dbReference>
<keyword evidence="1" id="KW-0732">Signal</keyword>
<dbReference type="PANTHER" id="PTHR43019">
    <property type="entry name" value="SERINE ENDOPROTEASE DEGS"/>
    <property type="match status" value="1"/>
</dbReference>
<dbReference type="OrthoDB" id="193160at2"/>
<evidence type="ECO:0000313" key="2">
    <source>
        <dbReference type="EMBL" id="TSJ77866.1"/>
    </source>
</evidence>
<dbReference type="InterPro" id="IPR009003">
    <property type="entry name" value="Peptidase_S1_PA"/>
</dbReference>
<dbReference type="PROSITE" id="PS51257">
    <property type="entry name" value="PROKAR_LIPOPROTEIN"/>
    <property type="match status" value="1"/>
</dbReference>
<evidence type="ECO:0000313" key="3">
    <source>
        <dbReference type="Proteomes" id="UP000315648"/>
    </source>
</evidence>
<sequence length="653" mass="71000">MRILPFCCLLAFGFACSGLSAQTAQEIVDKAFLNYDQMPGYSAQLNSRRVTVMLAPQKQGEETRFDVRMVQYIRLELKWRKPEDWLVIKTTGVEATNNSGGSSSFSAVARNGAGAVQTSYYEQYGGNKVVTRTLAANQLSSQLNNILNGMVDSPVIKQLRVTSGDSGNIAWGLLELELKGEDAAQGRSAYRIMARNVSGAELMLWIDKENFALLRTLSVRRGGSSYGYRPPGSFGSPQDPNLAARVFTFEETLYLQQQFNPNLNAAAFAVPTTGRPESLLGEKSGFAGIGELVKWAPVSASTEVPGQTPAVAPAVNPAAVVAPAVVEQALTPRQMSGIVLIEGDESTASGFMTKIKGVDFVVTNLHVLGGNKKFTLRTLSGQELPVLGIFGAAGIDIAILRIGTGEGDLKLTEDVFKSSKIGNKVVVVGNRLGGGVATQTAGSIVGIGPTRIEVSANFESGNSGSPIVDLTTNEVVGVATYAETRRIRIEDGSAAGRTSNVEKRWFGYRIDGVTKWESIDLAKWNAQAGRIDKFRETSEALHAVIRFDFKTARQHPRLTSIVDGFENRYRAAGVNSLVAATEVKDLFRVIRTISDDGMRDLSSGDYYDYYRTCLYWENSISSQLDYRKAIIEVLKKYEANSSLYLSRMRSGNQ</sequence>
<dbReference type="RefSeq" id="WP_144228208.1">
    <property type="nucleotide sequence ID" value="NZ_CBCRVV010000001.1"/>
</dbReference>